<keyword evidence="3" id="KW-0346">Stress response</keyword>
<proteinExistence type="inferred from homology"/>
<organism evidence="6">
    <name type="scientific">hydrocarbon metagenome</name>
    <dbReference type="NCBI Taxonomy" id="938273"/>
    <lineage>
        <taxon>unclassified sequences</taxon>
        <taxon>metagenomes</taxon>
        <taxon>ecological metagenomes</taxon>
    </lineage>
</organism>
<dbReference type="Gene3D" id="3.30.450.40">
    <property type="match status" value="1"/>
</dbReference>
<dbReference type="AlphaFoldDB" id="A0A0W8E6M7"/>
<dbReference type="InterPro" id="IPR036390">
    <property type="entry name" value="WH_DNA-bd_sf"/>
</dbReference>
<evidence type="ECO:0000256" key="4">
    <source>
        <dbReference type="ARBA" id="ARBA00023163"/>
    </source>
</evidence>
<dbReference type="InterPro" id="IPR036388">
    <property type="entry name" value="WH-like_DNA-bd_sf"/>
</dbReference>
<dbReference type="Pfam" id="PF01628">
    <property type="entry name" value="HrcA"/>
    <property type="match status" value="1"/>
</dbReference>
<evidence type="ECO:0000256" key="3">
    <source>
        <dbReference type="ARBA" id="ARBA00023016"/>
    </source>
</evidence>
<dbReference type="EMBL" id="LNQE01001853">
    <property type="protein sequence ID" value="KUG04293.1"/>
    <property type="molecule type" value="Genomic_DNA"/>
</dbReference>
<keyword evidence="1" id="KW-0678">Repressor</keyword>
<dbReference type="SUPFAM" id="SSF55781">
    <property type="entry name" value="GAF domain-like"/>
    <property type="match status" value="1"/>
</dbReference>
<protein>
    <submittedName>
        <fullName evidence="6">Heat-inducible transcription repressor hrca</fullName>
    </submittedName>
</protein>
<comment type="caution">
    <text evidence="6">The sequence shown here is derived from an EMBL/GenBank/DDBJ whole genome shotgun (WGS) entry which is preliminary data.</text>
</comment>
<dbReference type="GO" id="GO:0003677">
    <property type="term" value="F:DNA binding"/>
    <property type="evidence" value="ECO:0007669"/>
    <property type="project" value="InterPro"/>
</dbReference>
<evidence type="ECO:0000259" key="5">
    <source>
        <dbReference type="Pfam" id="PF01628"/>
    </source>
</evidence>
<dbReference type="InterPro" id="IPR021153">
    <property type="entry name" value="HrcA_C"/>
</dbReference>
<keyword evidence="2" id="KW-0805">Transcription regulation</keyword>
<dbReference type="HAMAP" id="MF_00081">
    <property type="entry name" value="HrcA"/>
    <property type="match status" value="1"/>
</dbReference>
<accession>A0A0W8E6M7</accession>
<gene>
    <name evidence="6" type="ORF">ASZ90_018300</name>
</gene>
<dbReference type="InterPro" id="IPR023120">
    <property type="entry name" value="WHTH_transcript_rep_HrcA_IDD"/>
</dbReference>
<sequence>MTLDNRKSKILESIIRDYVETAEPVGSRSVVRKHDLRISAATVRNEMADLEDMGYLEQPHTSAGRIPSELGFRYYVDCMMQKETLDDSELELLQKVLNENIGEWSDIVSKVGNFLSQVTNYASFVIVPSIKLSEFKNIQIVPIGDGKAMLLVVTDVGVLMHRQIDIPPAIANEELQLIGKAFTRVLSGTRLEEMRRNELKALREDLKNRRKVIDKVLEAVDVMMQGSRDESVVISGALNILNEPEFKDLEKLKRILTILEEDVLLKQIIPDTISEEVNITIGKENKAEDIQEMSLVIAGYNNFGEMGKIGVIGPVRMEYWKAAGTVESLRNILDQVLSKKYY</sequence>
<dbReference type="InterPro" id="IPR002571">
    <property type="entry name" value="HrcA"/>
</dbReference>
<reference evidence="6" key="1">
    <citation type="journal article" date="2015" name="Proc. Natl. Acad. Sci. U.S.A.">
        <title>Networks of energetic and metabolic interactions define dynamics in microbial communities.</title>
        <authorList>
            <person name="Embree M."/>
            <person name="Liu J.K."/>
            <person name="Al-Bassam M.M."/>
            <person name="Zengler K."/>
        </authorList>
    </citation>
    <scope>NUCLEOTIDE SEQUENCE</scope>
</reference>
<dbReference type="PANTHER" id="PTHR34824:SF1">
    <property type="entry name" value="HEAT-INDUCIBLE TRANSCRIPTION REPRESSOR HRCA"/>
    <property type="match status" value="1"/>
</dbReference>
<dbReference type="GO" id="GO:0045892">
    <property type="term" value="P:negative regulation of DNA-templated transcription"/>
    <property type="evidence" value="ECO:0007669"/>
    <property type="project" value="TreeGrafter"/>
</dbReference>
<evidence type="ECO:0000313" key="6">
    <source>
        <dbReference type="EMBL" id="KUG04293.1"/>
    </source>
</evidence>
<dbReference type="Gene3D" id="1.10.10.10">
    <property type="entry name" value="Winged helix-like DNA-binding domain superfamily/Winged helix DNA-binding domain"/>
    <property type="match status" value="1"/>
</dbReference>
<keyword evidence="4" id="KW-0804">Transcription</keyword>
<dbReference type="InterPro" id="IPR029016">
    <property type="entry name" value="GAF-like_dom_sf"/>
</dbReference>
<evidence type="ECO:0000256" key="1">
    <source>
        <dbReference type="ARBA" id="ARBA00022491"/>
    </source>
</evidence>
<name>A0A0W8E6M7_9ZZZZ</name>
<evidence type="ECO:0000256" key="2">
    <source>
        <dbReference type="ARBA" id="ARBA00023015"/>
    </source>
</evidence>
<dbReference type="NCBIfam" id="TIGR00331">
    <property type="entry name" value="hrcA"/>
    <property type="match status" value="1"/>
</dbReference>
<dbReference type="SUPFAM" id="SSF46785">
    <property type="entry name" value="Winged helix' DNA-binding domain"/>
    <property type="match status" value="1"/>
</dbReference>
<dbReference type="PIRSF" id="PIRSF005485">
    <property type="entry name" value="HrcA"/>
    <property type="match status" value="1"/>
</dbReference>
<feature type="domain" description="Heat-inducible transcription repressor HrcA C-terminal" evidence="5">
    <location>
        <begin position="106"/>
        <end position="321"/>
    </location>
</feature>
<dbReference type="Gene3D" id="3.30.390.60">
    <property type="entry name" value="Heat-inducible transcription repressor hrca homolog, domain 3"/>
    <property type="match status" value="1"/>
</dbReference>
<dbReference type="PANTHER" id="PTHR34824">
    <property type="entry name" value="HEAT-INDUCIBLE TRANSCRIPTION REPRESSOR HRCA"/>
    <property type="match status" value="1"/>
</dbReference>